<dbReference type="AlphaFoldDB" id="A0A6I2M830"/>
<keyword evidence="3" id="KW-1185">Reference proteome</keyword>
<reference evidence="2 3" key="1">
    <citation type="submission" date="2019-11" db="EMBL/GenBank/DDBJ databases">
        <title>Bacillus idriensis genome.</title>
        <authorList>
            <person name="Konopka E.N."/>
            <person name="Newman J.D."/>
        </authorList>
    </citation>
    <scope>NUCLEOTIDE SEQUENCE [LARGE SCALE GENOMIC DNA]</scope>
    <source>
        <strain evidence="2 3">DSM 19097</strain>
    </source>
</reference>
<keyword evidence="1" id="KW-0732">Signal</keyword>
<dbReference type="PROSITE" id="PS51257">
    <property type="entry name" value="PROKAR_LIPOPROTEIN"/>
    <property type="match status" value="1"/>
</dbReference>
<name>A0A6I2M830_9BACI</name>
<evidence type="ECO:0000256" key="1">
    <source>
        <dbReference type="SAM" id="SignalP"/>
    </source>
</evidence>
<evidence type="ECO:0008006" key="4">
    <source>
        <dbReference type="Google" id="ProtNLM"/>
    </source>
</evidence>
<accession>A0A6I2M830</accession>
<comment type="caution">
    <text evidence="2">The sequence shown here is derived from an EMBL/GenBank/DDBJ whole genome shotgun (WGS) entry which is preliminary data.</text>
</comment>
<dbReference type="RefSeq" id="WP_083328359.1">
    <property type="nucleotide sequence ID" value="NZ_CAJFZX010000003.1"/>
</dbReference>
<dbReference type="Proteomes" id="UP000441585">
    <property type="component" value="Unassembled WGS sequence"/>
</dbReference>
<evidence type="ECO:0000313" key="3">
    <source>
        <dbReference type="Proteomes" id="UP000441585"/>
    </source>
</evidence>
<organism evidence="2 3">
    <name type="scientific">Metabacillus idriensis</name>
    <dbReference type="NCBI Taxonomy" id="324768"/>
    <lineage>
        <taxon>Bacteria</taxon>
        <taxon>Bacillati</taxon>
        <taxon>Bacillota</taxon>
        <taxon>Bacilli</taxon>
        <taxon>Bacillales</taxon>
        <taxon>Bacillaceae</taxon>
        <taxon>Metabacillus</taxon>
    </lineage>
</organism>
<feature type="chain" id="PRO_5039106690" description="Lipoprotein" evidence="1">
    <location>
        <begin position="20"/>
        <end position="140"/>
    </location>
</feature>
<dbReference type="EMBL" id="WKKF01000001">
    <property type="protein sequence ID" value="MRX53534.1"/>
    <property type="molecule type" value="Genomic_DNA"/>
</dbReference>
<evidence type="ECO:0000313" key="2">
    <source>
        <dbReference type="EMBL" id="MRX53534.1"/>
    </source>
</evidence>
<feature type="signal peptide" evidence="1">
    <location>
        <begin position="1"/>
        <end position="19"/>
    </location>
</feature>
<protein>
    <recommendedName>
        <fullName evidence="4">Lipoprotein</fullName>
    </recommendedName>
</protein>
<proteinExistence type="predicted"/>
<sequence>MMKHFMVLILFLISLTACTNEKPRPEGDAVPMEISIAKEDAIEAGAQTGRQLYVNHHIKGQNVYIECFVPNFTFSDARGKKINGEGYMNLYVDGKKTDEIHTAAFIIKGLKTGTHTISLELLHNDSSKYHLKKTWNVTVQ</sequence>
<gene>
    <name evidence="2" type="ORF">GJU41_06085</name>
</gene>